<evidence type="ECO:0000313" key="2">
    <source>
        <dbReference type="EMBL" id="BDZ54389.1"/>
    </source>
</evidence>
<dbReference type="RefSeq" id="WP_286329597.1">
    <property type="nucleotide sequence ID" value="NZ_AP027734.1"/>
</dbReference>
<accession>A0ABM8H0X4</accession>
<feature type="transmembrane region" description="Helical" evidence="1">
    <location>
        <begin position="26"/>
        <end position="49"/>
    </location>
</feature>
<keyword evidence="1" id="KW-1133">Transmembrane helix</keyword>
<evidence type="ECO:0008006" key="4">
    <source>
        <dbReference type="Google" id="ProtNLM"/>
    </source>
</evidence>
<feature type="transmembrane region" description="Helical" evidence="1">
    <location>
        <begin position="186"/>
        <end position="206"/>
    </location>
</feature>
<sequence length="214" mass="21954">MLEGFADAPPELLVLFGGEEDLLTGYLGMMGLLFALASTIYVLLAIQSLRSEETDGRSEAVLATAVGRPAWIGSWVAATALGTVLLLTAAGVGTATGAVASTGDGDLFGEVLLGHVVHAPAVWAVLGFAALLYAAVPRLLGLAWVVFGYAFLLGFFAPLLDAPDWAISLSPFEHIGEAPADEISGVAMLALTGIAAALVAAALAAFRRRDLTSD</sequence>
<feature type="transmembrane region" description="Helical" evidence="1">
    <location>
        <begin position="139"/>
        <end position="160"/>
    </location>
</feature>
<organism evidence="2 3">
    <name type="scientific">Agromyces marinus</name>
    <dbReference type="NCBI Taxonomy" id="1389020"/>
    <lineage>
        <taxon>Bacteria</taxon>
        <taxon>Bacillati</taxon>
        <taxon>Actinomycetota</taxon>
        <taxon>Actinomycetes</taxon>
        <taxon>Micrococcales</taxon>
        <taxon>Microbacteriaceae</taxon>
        <taxon>Agromyces</taxon>
    </lineage>
</organism>
<dbReference type="EMBL" id="AP027734">
    <property type="protein sequence ID" value="BDZ54389.1"/>
    <property type="molecule type" value="Genomic_DNA"/>
</dbReference>
<gene>
    <name evidence="2" type="ORF">GCM10025870_14620</name>
</gene>
<dbReference type="Proteomes" id="UP001321477">
    <property type="component" value="Chromosome"/>
</dbReference>
<name>A0ABM8H0X4_9MICO</name>
<feature type="transmembrane region" description="Helical" evidence="1">
    <location>
        <begin position="70"/>
        <end position="92"/>
    </location>
</feature>
<evidence type="ECO:0000256" key="1">
    <source>
        <dbReference type="SAM" id="Phobius"/>
    </source>
</evidence>
<keyword evidence="1" id="KW-0472">Membrane</keyword>
<evidence type="ECO:0000313" key="3">
    <source>
        <dbReference type="Proteomes" id="UP001321477"/>
    </source>
</evidence>
<feature type="transmembrane region" description="Helical" evidence="1">
    <location>
        <begin position="112"/>
        <end position="132"/>
    </location>
</feature>
<proteinExistence type="predicted"/>
<keyword evidence="3" id="KW-1185">Reference proteome</keyword>
<reference evidence="3" key="1">
    <citation type="journal article" date="2019" name="Int. J. Syst. Evol. Microbiol.">
        <title>The Global Catalogue of Microorganisms (GCM) 10K type strain sequencing project: providing services to taxonomists for standard genome sequencing and annotation.</title>
        <authorList>
            <consortium name="The Broad Institute Genomics Platform"/>
            <consortium name="The Broad Institute Genome Sequencing Center for Infectious Disease"/>
            <person name="Wu L."/>
            <person name="Ma J."/>
        </authorList>
    </citation>
    <scope>NUCLEOTIDE SEQUENCE [LARGE SCALE GENOMIC DNA]</scope>
    <source>
        <strain evidence="3">NBRC 109019</strain>
    </source>
</reference>
<keyword evidence="1" id="KW-0812">Transmembrane</keyword>
<protein>
    <recommendedName>
        <fullName evidence="4">ABC-2 type transport system permease protein</fullName>
    </recommendedName>
</protein>